<comment type="similarity">
    <text evidence="1">Belongs to the LysR transcriptional regulatory family.</text>
</comment>
<dbReference type="RefSeq" id="WP_103705566.1">
    <property type="nucleotide sequence ID" value="NZ_PQGA01000009.1"/>
</dbReference>
<dbReference type="OrthoDB" id="5292387at2"/>
<dbReference type="Proteomes" id="UP000237381">
    <property type="component" value="Unassembled WGS sequence"/>
</dbReference>
<dbReference type="GO" id="GO:0003677">
    <property type="term" value="F:DNA binding"/>
    <property type="evidence" value="ECO:0007669"/>
    <property type="project" value="UniProtKB-KW"/>
</dbReference>
<reference evidence="6 7" key="1">
    <citation type="submission" date="2018-01" db="EMBL/GenBank/DDBJ databases">
        <title>Genomic Encyclopedia of Type Strains, Phase III (KMG-III): the genomes of soil and plant-associated and newly described type strains.</title>
        <authorList>
            <person name="Whitman W."/>
        </authorList>
    </citation>
    <scope>NUCLEOTIDE SEQUENCE [LARGE SCALE GENOMIC DNA]</scope>
    <source>
        <strain evidence="6 7">JCM 18070</strain>
    </source>
</reference>
<dbReference type="InterPro" id="IPR036390">
    <property type="entry name" value="WH_DNA-bd_sf"/>
</dbReference>
<dbReference type="InterPro" id="IPR000847">
    <property type="entry name" value="LysR_HTH_N"/>
</dbReference>
<dbReference type="SUPFAM" id="SSF46785">
    <property type="entry name" value="Winged helix' DNA-binding domain"/>
    <property type="match status" value="1"/>
</dbReference>
<keyword evidence="2" id="KW-0805">Transcription regulation</keyword>
<dbReference type="AlphaFoldDB" id="A0A2S4M6A0"/>
<dbReference type="InterPro" id="IPR005119">
    <property type="entry name" value="LysR_subst-bd"/>
</dbReference>
<evidence type="ECO:0000256" key="1">
    <source>
        <dbReference type="ARBA" id="ARBA00009437"/>
    </source>
</evidence>
<gene>
    <name evidence="6" type="ORF">B0G62_109138</name>
</gene>
<comment type="caution">
    <text evidence="6">The sequence shown here is derived from an EMBL/GenBank/DDBJ whole genome shotgun (WGS) entry which is preliminary data.</text>
</comment>
<proteinExistence type="inferred from homology"/>
<evidence type="ECO:0000313" key="7">
    <source>
        <dbReference type="Proteomes" id="UP000237381"/>
    </source>
</evidence>
<dbReference type="FunFam" id="1.10.10.10:FF:000001">
    <property type="entry name" value="LysR family transcriptional regulator"/>
    <property type="match status" value="1"/>
</dbReference>
<evidence type="ECO:0000256" key="2">
    <source>
        <dbReference type="ARBA" id="ARBA00023015"/>
    </source>
</evidence>
<dbReference type="EMBL" id="PQGA01000009">
    <property type="protein sequence ID" value="POR50230.1"/>
    <property type="molecule type" value="Genomic_DNA"/>
</dbReference>
<organism evidence="6 7">
    <name type="scientific">Paraburkholderia eburnea</name>
    <dbReference type="NCBI Taxonomy" id="1189126"/>
    <lineage>
        <taxon>Bacteria</taxon>
        <taxon>Pseudomonadati</taxon>
        <taxon>Pseudomonadota</taxon>
        <taxon>Betaproteobacteria</taxon>
        <taxon>Burkholderiales</taxon>
        <taxon>Burkholderiaceae</taxon>
        <taxon>Paraburkholderia</taxon>
    </lineage>
</organism>
<evidence type="ECO:0000256" key="3">
    <source>
        <dbReference type="ARBA" id="ARBA00023125"/>
    </source>
</evidence>
<dbReference type="SUPFAM" id="SSF53850">
    <property type="entry name" value="Periplasmic binding protein-like II"/>
    <property type="match status" value="1"/>
</dbReference>
<accession>A0A2S4M6A0</accession>
<dbReference type="Pfam" id="PF00126">
    <property type="entry name" value="HTH_1"/>
    <property type="match status" value="1"/>
</dbReference>
<dbReference type="PRINTS" id="PR00039">
    <property type="entry name" value="HTHLYSR"/>
</dbReference>
<dbReference type="GO" id="GO:0003700">
    <property type="term" value="F:DNA-binding transcription factor activity"/>
    <property type="evidence" value="ECO:0007669"/>
    <property type="project" value="InterPro"/>
</dbReference>
<sequence>MLDLRRLRYFVTVADELHFGRAAERLHIAQPPLTRQIAALETELGIRLFERSTRAVMLTPEGAQFLDHARRVLDAAASAQTSAQRLASGATGRLAIGYTSSIPMSRVFSEIVRAFGRAAPEVELSFREVASVDHHRQIAAGVLDIVFGWAATEPAPPEIAQRIVASEPLVAAVPSGSAHAACDVIDFAALAAEAFITYPPGQGSALNAALNRLCAKAGLAPRLGPTATQVATLVALVAAERGVAIVPASVAALQMPGVRYVPLAGEAPLAQTLLWRANDASRCALRFVEFAHEIAQRAPST</sequence>
<dbReference type="Gene3D" id="3.40.190.10">
    <property type="entry name" value="Periplasmic binding protein-like II"/>
    <property type="match status" value="2"/>
</dbReference>
<dbReference type="GO" id="GO:0032993">
    <property type="term" value="C:protein-DNA complex"/>
    <property type="evidence" value="ECO:0007669"/>
    <property type="project" value="TreeGrafter"/>
</dbReference>
<feature type="domain" description="HTH lysR-type" evidence="5">
    <location>
        <begin position="2"/>
        <end position="59"/>
    </location>
</feature>
<protein>
    <submittedName>
        <fullName evidence="6">LysR family transcriptional regulator</fullName>
    </submittedName>
</protein>
<dbReference type="PANTHER" id="PTHR30346">
    <property type="entry name" value="TRANSCRIPTIONAL DUAL REGULATOR HCAR-RELATED"/>
    <property type="match status" value="1"/>
</dbReference>
<dbReference type="Pfam" id="PF03466">
    <property type="entry name" value="LysR_substrate"/>
    <property type="match status" value="1"/>
</dbReference>
<dbReference type="PROSITE" id="PS50931">
    <property type="entry name" value="HTH_LYSR"/>
    <property type="match status" value="1"/>
</dbReference>
<keyword evidence="7" id="KW-1185">Reference proteome</keyword>
<dbReference type="InterPro" id="IPR036388">
    <property type="entry name" value="WH-like_DNA-bd_sf"/>
</dbReference>
<dbReference type="Gene3D" id="1.10.10.10">
    <property type="entry name" value="Winged helix-like DNA-binding domain superfamily/Winged helix DNA-binding domain"/>
    <property type="match status" value="1"/>
</dbReference>
<evidence type="ECO:0000259" key="5">
    <source>
        <dbReference type="PROSITE" id="PS50931"/>
    </source>
</evidence>
<name>A0A2S4M6A0_9BURK</name>
<evidence type="ECO:0000256" key="4">
    <source>
        <dbReference type="ARBA" id="ARBA00023163"/>
    </source>
</evidence>
<keyword evidence="4" id="KW-0804">Transcription</keyword>
<dbReference type="PANTHER" id="PTHR30346:SF0">
    <property type="entry name" value="HCA OPERON TRANSCRIPTIONAL ACTIVATOR HCAR"/>
    <property type="match status" value="1"/>
</dbReference>
<keyword evidence="3" id="KW-0238">DNA-binding</keyword>
<dbReference type="CDD" id="cd08414">
    <property type="entry name" value="PBP2_LTTR_aromatics_like"/>
    <property type="match status" value="1"/>
</dbReference>
<evidence type="ECO:0000313" key="6">
    <source>
        <dbReference type="EMBL" id="POR50230.1"/>
    </source>
</evidence>